<dbReference type="EMBL" id="CP021406">
    <property type="protein sequence ID" value="ATI43738.1"/>
    <property type="molecule type" value="Genomic_DNA"/>
</dbReference>
<evidence type="ECO:0000313" key="2">
    <source>
        <dbReference type="EMBL" id="ATI43738.1"/>
    </source>
</evidence>
<feature type="domain" description="Multi-ubiquitin" evidence="1">
    <location>
        <begin position="13"/>
        <end position="86"/>
    </location>
</feature>
<dbReference type="KEGG" id="cmag:CBW24_16465"/>
<reference evidence="2 3" key="1">
    <citation type="submission" date="2017-05" db="EMBL/GenBank/DDBJ databases">
        <title>Comparative genomic and metabolic analysis of manganese-oxidizing mechanisms in Celeribater manganoxidans DY25T: its adaption to the environment of polymetallic nodule.</title>
        <authorList>
            <person name="Wang X."/>
        </authorList>
    </citation>
    <scope>NUCLEOTIDE SEQUENCE [LARGE SCALE GENOMIC DNA]</scope>
    <source>
        <strain evidence="2 3">DY25</strain>
        <plasmid evidence="3">pdy25-b</plasmid>
    </source>
</reference>
<keyword evidence="2" id="KW-0614">Plasmid</keyword>
<dbReference type="InterPro" id="IPR027802">
    <property type="entry name" value="Multi-ubiquitin_dom"/>
</dbReference>
<keyword evidence="3" id="KW-1185">Reference proteome</keyword>
<gene>
    <name evidence="2" type="ORF">CBW24_16465</name>
</gene>
<organism evidence="2 3">
    <name type="scientific">Pacificitalea manganoxidans</name>
    <dbReference type="NCBI Taxonomy" id="1411902"/>
    <lineage>
        <taxon>Bacteria</taxon>
        <taxon>Pseudomonadati</taxon>
        <taxon>Pseudomonadota</taxon>
        <taxon>Alphaproteobacteria</taxon>
        <taxon>Rhodobacterales</taxon>
        <taxon>Paracoccaceae</taxon>
        <taxon>Pacificitalea</taxon>
    </lineage>
</organism>
<dbReference type="RefSeq" id="WP_067920598.1">
    <property type="nucleotide sequence ID" value="NZ_CP021406.1"/>
</dbReference>
<dbReference type="OrthoDB" id="7859556at2"/>
<dbReference type="Pfam" id="PF14452">
    <property type="entry name" value="Multi_ubiq"/>
    <property type="match status" value="1"/>
</dbReference>
<sequence length="88" mass="9715">MAKDEKGKPDKEYTIVVNGREKTVTTTELGENDLIALAYENPPTGEMICFTITYRRGQGNKPEGTLDEGDTVKLKEGMIFNVTATDKS</sequence>
<evidence type="ECO:0000259" key="1">
    <source>
        <dbReference type="Pfam" id="PF14452"/>
    </source>
</evidence>
<dbReference type="Proteomes" id="UP000219050">
    <property type="component" value="Plasmid pDY25-B"/>
</dbReference>
<dbReference type="AlphaFoldDB" id="A0A291M4K7"/>
<geneLocation type="plasmid" evidence="3">
    <name>pdy25-b</name>
</geneLocation>
<protein>
    <recommendedName>
        <fullName evidence="1">Multi-ubiquitin domain-containing protein</fullName>
    </recommendedName>
</protein>
<proteinExistence type="predicted"/>
<evidence type="ECO:0000313" key="3">
    <source>
        <dbReference type="Proteomes" id="UP000219050"/>
    </source>
</evidence>
<accession>A0A291M4K7</accession>
<name>A0A291M4K7_9RHOB</name>